<evidence type="ECO:0000313" key="10">
    <source>
        <dbReference type="EMBL" id="KAJ7328111.1"/>
    </source>
</evidence>
<dbReference type="OrthoDB" id="5976123at2759"/>
<dbReference type="AlphaFoldDB" id="A0A9W9YD67"/>
<dbReference type="EMBL" id="MU827798">
    <property type="protein sequence ID" value="KAJ7328111.1"/>
    <property type="molecule type" value="Genomic_DNA"/>
</dbReference>
<dbReference type="InterPro" id="IPR024079">
    <property type="entry name" value="MetalloPept_cat_dom_sf"/>
</dbReference>
<dbReference type="Pfam" id="PF14521">
    <property type="entry name" value="Aspzincin_M35"/>
    <property type="match status" value="1"/>
</dbReference>
<sequence>MMLWWILLILGIAKGDNRVEFDVTETSIFSASINCLTSYQTAHKITCSFHLKNNGQRDYSVLKWRTPLEGMTSDCLTVTRNGEKIQYDGIYMKRSLPGPDEFLLMAAGQTVSSTFDVSMGYDMTKAGTYSIAVDTYLEYAVGSVKGLNVPGKPGIQTKIAHLSSPAEVFQVIANDLTKRTLGQRARSLEDRKRFSDKSFSRRMLGPKRPLSEQNDAAAVAPLGAIVKHCTASQRRATKEVHRAAYHSIKSAIPDLENNPGRVKTWFGETPVKDATKIFEKMEEILRSDKITYVFGGKYCEKDMFAYTFPGTRKIYLCKSYQKSPKLSGFDNKMGILTHELSHALGHTDDKLYGQSACKQLAKKAPRRALKNADNYEYFVETLG</sequence>
<dbReference type="GO" id="GO:0006508">
    <property type="term" value="P:proteolysis"/>
    <property type="evidence" value="ECO:0007669"/>
    <property type="project" value="UniProtKB-KW"/>
</dbReference>
<keyword evidence="6" id="KW-0862">Zinc</keyword>
<dbReference type="Proteomes" id="UP001163046">
    <property type="component" value="Unassembled WGS sequence"/>
</dbReference>
<feature type="domain" description="Lysine-specific metallo-endopeptidase" evidence="9">
    <location>
        <begin position="253"/>
        <end position="380"/>
    </location>
</feature>
<evidence type="ECO:0000256" key="2">
    <source>
        <dbReference type="ARBA" id="ARBA00010279"/>
    </source>
</evidence>
<comment type="cofactor">
    <cofactor evidence="1">
        <name>Zn(2+)</name>
        <dbReference type="ChEBI" id="CHEBI:29105"/>
    </cofactor>
</comment>
<protein>
    <recommendedName>
        <fullName evidence="9">Lysine-specific metallo-endopeptidase domain-containing protein</fullName>
    </recommendedName>
</protein>
<keyword evidence="3" id="KW-0645">Protease</keyword>
<dbReference type="PANTHER" id="PTHR37016:SF3">
    <property type="entry name" value="NEUTRAL PROTEASE 2-RELATED"/>
    <property type="match status" value="1"/>
</dbReference>
<dbReference type="GO" id="GO:0046872">
    <property type="term" value="F:metal ion binding"/>
    <property type="evidence" value="ECO:0007669"/>
    <property type="project" value="UniProtKB-KW"/>
</dbReference>
<dbReference type="GO" id="GO:0004222">
    <property type="term" value="F:metalloendopeptidase activity"/>
    <property type="evidence" value="ECO:0007669"/>
    <property type="project" value="InterPro"/>
</dbReference>
<dbReference type="InterPro" id="IPR029463">
    <property type="entry name" value="Lys_MEP"/>
</dbReference>
<dbReference type="PANTHER" id="PTHR37016">
    <property type="match status" value="1"/>
</dbReference>
<reference evidence="10" key="1">
    <citation type="submission" date="2023-01" db="EMBL/GenBank/DDBJ databases">
        <title>Genome assembly of the deep-sea coral Lophelia pertusa.</title>
        <authorList>
            <person name="Herrera S."/>
            <person name="Cordes E."/>
        </authorList>
    </citation>
    <scope>NUCLEOTIDE SEQUENCE</scope>
    <source>
        <strain evidence="10">USNM1676648</strain>
        <tissue evidence="10">Polyp</tissue>
    </source>
</reference>
<evidence type="ECO:0000256" key="5">
    <source>
        <dbReference type="ARBA" id="ARBA00022801"/>
    </source>
</evidence>
<keyword evidence="7" id="KW-0482">Metalloprotease</keyword>
<evidence type="ECO:0000256" key="6">
    <source>
        <dbReference type="ARBA" id="ARBA00022833"/>
    </source>
</evidence>
<dbReference type="SMART" id="SM01351">
    <property type="entry name" value="Aspzincin_M35"/>
    <property type="match status" value="1"/>
</dbReference>
<evidence type="ECO:0000313" key="11">
    <source>
        <dbReference type="Proteomes" id="UP001163046"/>
    </source>
</evidence>
<dbReference type="Gene3D" id="3.40.390.10">
    <property type="entry name" value="Collagenase (Catalytic Domain)"/>
    <property type="match status" value="1"/>
</dbReference>
<proteinExistence type="inferred from homology"/>
<keyword evidence="11" id="KW-1185">Reference proteome</keyword>
<organism evidence="10 11">
    <name type="scientific">Desmophyllum pertusum</name>
    <dbReference type="NCBI Taxonomy" id="174260"/>
    <lineage>
        <taxon>Eukaryota</taxon>
        <taxon>Metazoa</taxon>
        <taxon>Cnidaria</taxon>
        <taxon>Anthozoa</taxon>
        <taxon>Hexacorallia</taxon>
        <taxon>Scleractinia</taxon>
        <taxon>Caryophylliina</taxon>
        <taxon>Caryophylliidae</taxon>
        <taxon>Desmophyllum</taxon>
    </lineage>
</organism>
<dbReference type="InterPro" id="IPR050414">
    <property type="entry name" value="Fungal_M35_metalloproteases"/>
</dbReference>
<name>A0A9W9YD67_9CNID</name>
<comment type="similarity">
    <text evidence="2">Belongs to the peptidase M35 family.</text>
</comment>
<evidence type="ECO:0000259" key="9">
    <source>
        <dbReference type="SMART" id="SM01351"/>
    </source>
</evidence>
<keyword evidence="8" id="KW-0732">Signal</keyword>
<dbReference type="Gene3D" id="2.60.40.2970">
    <property type="match status" value="1"/>
</dbReference>
<evidence type="ECO:0000256" key="8">
    <source>
        <dbReference type="SAM" id="SignalP"/>
    </source>
</evidence>
<evidence type="ECO:0000256" key="7">
    <source>
        <dbReference type="ARBA" id="ARBA00023049"/>
    </source>
</evidence>
<dbReference type="SUPFAM" id="SSF55486">
    <property type="entry name" value="Metalloproteases ('zincins'), catalytic domain"/>
    <property type="match status" value="1"/>
</dbReference>
<evidence type="ECO:0000256" key="3">
    <source>
        <dbReference type="ARBA" id="ARBA00022670"/>
    </source>
</evidence>
<feature type="chain" id="PRO_5040957258" description="Lysine-specific metallo-endopeptidase domain-containing protein" evidence="8">
    <location>
        <begin position="16"/>
        <end position="383"/>
    </location>
</feature>
<keyword evidence="4" id="KW-0479">Metal-binding</keyword>
<evidence type="ECO:0000256" key="4">
    <source>
        <dbReference type="ARBA" id="ARBA00022723"/>
    </source>
</evidence>
<gene>
    <name evidence="10" type="ORF">OS493_025511</name>
</gene>
<keyword evidence="5" id="KW-0378">Hydrolase</keyword>
<accession>A0A9W9YD67</accession>
<feature type="signal peptide" evidence="8">
    <location>
        <begin position="1"/>
        <end position="15"/>
    </location>
</feature>
<comment type="caution">
    <text evidence="10">The sequence shown here is derived from an EMBL/GenBank/DDBJ whole genome shotgun (WGS) entry which is preliminary data.</text>
</comment>
<evidence type="ECO:0000256" key="1">
    <source>
        <dbReference type="ARBA" id="ARBA00001947"/>
    </source>
</evidence>